<gene>
    <name evidence="2" type="ORF">KCH_00150</name>
</gene>
<protein>
    <recommendedName>
        <fullName evidence="4">Peptidase S1 domain-containing protein</fullName>
    </recommendedName>
</protein>
<evidence type="ECO:0000256" key="1">
    <source>
        <dbReference type="SAM" id="MobiDB-lite"/>
    </source>
</evidence>
<reference evidence="2 3" key="1">
    <citation type="submission" date="2014-05" db="EMBL/GenBank/DDBJ databases">
        <title>Draft Genome Sequence of Kitasatospora cheerisanensis KCTC 2395.</title>
        <authorList>
            <person name="Nam D.H."/>
        </authorList>
    </citation>
    <scope>NUCLEOTIDE SEQUENCE [LARGE SCALE GENOMIC DNA]</scope>
    <source>
        <strain evidence="2 3">KCTC 2395</strain>
    </source>
</reference>
<evidence type="ECO:0008006" key="4">
    <source>
        <dbReference type="Google" id="ProtNLM"/>
    </source>
</evidence>
<sequence length="113" mass="11699">MDRHRRPRPHLTEWLPGKLHTPATTVGTVTTTAFDLTPTALGLICKGDAGAPLWRTENGKPALVGVVSRAWHGGFLGSDATESRTGVSASRAGDLGAWVASTAATSPAGPTRS</sequence>
<dbReference type="eggNOG" id="COG5640">
    <property type="taxonomic scope" value="Bacteria"/>
</dbReference>
<name>A0A066Z7M3_9ACTN</name>
<dbReference type="PATRIC" id="fig|1348663.4.peg.8"/>
<dbReference type="Proteomes" id="UP000027178">
    <property type="component" value="Unassembled WGS sequence"/>
</dbReference>
<feature type="region of interest" description="Disordered" evidence="1">
    <location>
        <begin position="77"/>
        <end position="113"/>
    </location>
</feature>
<dbReference type="RefSeq" id="WP_035857888.1">
    <property type="nucleotide sequence ID" value="NZ_KK853997.1"/>
</dbReference>
<dbReference type="SUPFAM" id="SSF50494">
    <property type="entry name" value="Trypsin-like serine proteases"/>
    <property type="match status" value="1"/>
</dbReference>
<dbReference type="InterPro" id="IPR009003">
    <property type="entry name" value="Peptidase_S1_PA"/>
</dbReference>
<dbReference type="HOGENOM" id="CLU_2130128_0_0_11"/>
<keyword evidence="3" id="KW-1185">Reference proteome</keyword>
<accession>A0A066Z7M3</accession>
<dbReference type="EMBL" id="JNBY01000002">
    <property type="protein sequence ID" value="KDN88224.1"/>
    <property type="molecule type" value="Genomic_DNA"/>
</dbReference>
<evidence type="ECO:0000313" key="3">
    <source>
        <dbReference type="Proteomes" id="UP000027178"/>
    </source>
</evidence>
<organism evidence="2 3">
    <name type="scientific">Kitasatospora cheerisanensis KCTC 2395</name>
    <dbReference type="NCBI Taxonomy" id="1348663"/>
    <lineage>
        <taxon>Bacteria</taxon>
        <taxon>Bacillati</taxon>
        <taxon>Actinomycetota</taxon>
        <taxon>Actinomycetes</taxon>
        <taxon>Kitasatosporales</taxon>
        <taxon>Streptomycetaceae</taxon>
        <taxon>Kitasatospora</taxon>
    </lineage>
</organism>
<feature type="compositionally biased region" description="Low complexity" evidence="1">
    <location>
        <begin position="100"/>
        <end position="113"/>
    </location>
</feature>
<comment type="caution">
    <text evidence="2">The sequence shown here is derived from an EMBL/GenBank/DDBJ whole genome shotgun (WGS) entry which is preliminary data.</text>
</comment>
<proteinExistence type="predicted"/>
<dbReference type="AlphaFoldDB" id="A0A066Z7M3"/>
<evidence type="ECO:0000313" key="2">
    <source>
        <dbReference type="EMBL" id="KDN88224.1"/>
    </source>
</evidence>